<evidence type="ECO:0000256" key="3">
    <source>
        <dbReference type="ARBA" id="ARBA00022679"/>
    </source>
</evidence>
<keyword evidence="2" id="KW-0328">Glycosyltransferase</keyword>
<dbReference type="Proteomes" id="UP001060919">
    <property type="component" value="Chromosome"/>
</dbReference>
<evidence type="ECO:0000313" key="6">
    <source>
        <dbReference type="Proteomes" id="UP001060919"/>
    </source>
</evidence>
<evidence type="ECO:0000256" key="1">
    <source>
        <dbReference type="ARBA" id="ARBA00006739"/>
    </source>
</evidence>
<gene>
    <name evidence="5" type="ORF">AsAng_0014550</name>
</gene>
<protein>
    <submittedName>
        <fullName evidence="5">Glycosyltransferase family 2 protein</fullName>
    </submittedName>
</protein>
<dbReference type="Gene3D" id="3.90.550.10">
    <property type="entry name" value="Spore Coat Polysaccharide Biosynthesis Protein SpsA, Chain A"/>
    <property type="match status" value="1"/>
</dbReference>
<accession>A0A916DQJ1</accession>
<dbReference type="KEGG" id="aup:AsAng_0014550"/>
<keyword evidence="3" id="KW-0808">Transferase</keyword>
<dbReference type="PANTHER" id="PTHR43179:SF12">
    <property type="entry name" value="GALACTOFURANOSYLTRANSFERASE GLFT2"/>
    <property type="match status" value="1"/>
</dbReference>
<dbReference type="PANTHER" id="PTHR43179">
    <property type="entry name" value="RHAMNOSYLTRANSFERASE WBBL"/>
    <property type="match status" value="1"/>
</dbReference>
<feature type="domain" description="Glycosyltransferase 2-like" evidence="4">
    <location>
        <begin position="14"/>
        <end position="145"/>
    </location>
</feature>
<dbReference type="InterPro" id="IPR001173">
    <property type="entry name" value="Glyco_trans_2-like"/>
</dbReference>
<name>A0A916DQJ1_9BACT</name>
<sequence length="369" mass="42685">MTTEHRSSIPKVAIVILNYNGMKDNYLSDFLPSVFASEYANLELYVADNKSTDDSVAYLKSQGFQPHTDKTHQPYDCPRYLIEMPENYWFAGGYNKALKEVEADYYILLNSDVKVSPNWIQPIIDLMEQDPQIAACQPKIRMVAEPYLFEHAGASGGYIDKWGYPFCRGRVFTKVEEDKGQYDQVLEVFWATGAAMFIRKELFHNMGGFDEDYKAHMEEIDLCWRLKRANYKIMVCPQSTVWHVGGGTLPQHSPQKAFLNFRNSLATIFKNEVGSKAYRIVFIRLLLDAVAGFRFLLNGEFANIWAIVRAHWSFFAQYGRNKQKRKESAAIIAQHCYEKPHFRPTGVYPNSIVWQHFVKGKQTFEELEL</sequence>
<evidence type="ECO:0000256" key="2">
    <source>
        <dbReference type="ARBA" id="ARBA00022676"/>
    </source>
</evidence>
<dbReference type="CDD" id="cd04186">
    <property type="entry name" value="GT_2_like_c"/>
    <property type="match status" value="1"/>
</dbReference>
<organism evidence="5 6">
    <name type="scientific">Aureispira anguillae</name>
    <dbReference type="NCBI Taxonomy" id="2864201"/>
    <lineage>
        <taxon>Bacteria</taxon>
        <taxon>Pseudomonadati</taxon>
        <taxon>Bacteroidota</taxon>
        <taxon>Saprospiria</taxon>
        <taxon>Saprospirales</taxon>
        <taxon>Saprospiraceae</taxon>
        <taxon>Aureispira</taxon>
    </lineage>
</organism>
<dbReference type="EMBL" id="AP026867">
    <property type="protein sequence ID" value="BDS10746.1"/>
    <property type="molecule type" value="Genomic_DNA"/>
</dbReference>
<dbReference type="InterPro" id="IPR029044">
    <property type="entry name" value="Nucleotide-diphossugar_trans"/>
</dbReference>
<evidence type="ECO:0000259" key="4">
    <source>
        <dbReference type="Pfam" id="PF00535"/>
    </source>
</evidence>
<reference evidence="5" key="1">
    <citation type="submission" date="2022-09" db="EMBL/GenBank/DDBJ databases">
        <title>Aureispira anguillicida sp. nov., isolated from Leptocephalus of Japanese eel Anguilla japonica.</title>
        <authorList>
            <person name="Yuasa K."/>
            <person name="Mekata T."/>
            <person name="Ikunari K."/>
        </authorList>
    </citation>
    <scope>NUCLEOTIDE SEQUENCE</scope>
    <source>
        <strain evidence="5">EL160426</strain>
    </source>
</reference>
<evidence type="ECO:0000313" key="5">
    <source>
        <dbReference type="EMBL" id="BDS10746.1"/>
    </source>
</evidence>
<dbReference type="Pfam" id="PF00535">
    <property type="entry name" value="Glycos_transf_2"/>
    <property type="match status" value="1"/>
</dbReference>
<comment type="similarity">
    <text evidence="1">Belongs to the glycosyltransferase 2 family.</text>
</comment>
<dbReference type="RefSeq" id="WP_264792015.1">
    <property type="nucleotide sequence ID" value="NZ_AP026867.1"/>
</dbReference>
<proteinExistence type="inferred from homology"/>
<keyword evidence="6" id="KW-1185">Reference proteome</keyword>
<dbReference type="SUPFAM" id="SSF53448">
    <property type="entry name" value="Nucleotide-diphospho-sugar transferases"/>
    <property type="match status" value="1"/>
</dbReference>
<dbReference type="AlphaFoldDB" id="A0A916DQJ1"/>
<dbReference type="GO" id="GO:0016757">
    <property type="term" value="F:glycosyltransferase activity"/>
    <property type="evidence" value="ECO:0007669"/>
    <property type="project" value="UniProtKB-KW"/>
</dbReference>